<sequence>MKFGENLNAYTSIDETVYNISNVPVIRDGVVDSCLLILHDWADDLTLDPKEIDSERGVIHEEWRTSTNAMMRMYEKALPTLYPESKYAYRLPIGIMEVVDNFPYQALRDYYEKWYRPDQQG</sequence>
<dbReference type="AlphaFoldDB" id="K1UDJ1"/>
<proteinExistence type="predicted"/>
<feature type="non-terminal residue" evidence="2">
    <location>
        <position position="121"/>
    </location>
</feature>
<dbReference type="GO" id="GO:0008233">
    <property type="term" value="F:peptidase activity"/>
    <property type="evidence" value="ECO:0007669"/>
    <property type="project" value="UniProtKB-KW"/>
</dbReference>
<dbReference type="InterPro" id="IPR011765">
    <property type="entry name" value="Pept_M16_N"/>
</dbReference>
<evidence type="ECO:0000313" key="2">
    <source>
        <dbReference type="EMBL" id="EKC80188.1"/>
    </source>
</evidence>
<name>K1UDJ1_9ZZZZ</name>
<feature type="domain" description="Peptidase M16 N-terminal" evidence="1">
    <location>
        <begin position="2"/>
        <end position="77"/>
    </location>
</feature>
<dbReference type="SUPFAM" id="SSF63411">
    <property type="entry name" value="LuxS/MPP-like metallohydrolase"/>
    <property type="match status" value="1"/>
</dbReference>
<dbReference type="GO" id="GO:0046872">
    <property type="term" value="F:metal ion binding"/>
    <property type="evidence" value="ECO:0007669"/>
    <property type="project" value="InterPro"/>
</dbReference>
<accession>K1UDJ1</accession>
<dbReference type="EMBL" id="AJWY01001137">
    <property type="protein sequence ID" value="EKC80188.1"/>
    <property type="molecule type" value="Genomic_DNA"/>
</dbReference>
<keyword evidence="2" id="KW-0378">Hydrolase</keyword>
<protein>
    <submittedName>
        <fullName evidence="2">Zinc protease</fullName>
    </submittedName>
</protein>
<gene>
    <name evidence="2" type="ORF">LEA_01648</name>
</gene>
<organism evidence="2">
    <name type="scientific">human gut metagenome</name>
    <dbReference type="NCBI Taxonomy" id="408170"/>
    <lineage>
        <taxon>unclassified sequences</taxon>
        <taxon>metagenomes</taxon>
        <taxon>organismal metagenomes</taxon>
    </lineage>
</organism>
<dbReference type="Pfam" id="PF00675">
    <property type="entry name" value="Peptidase_M16"/>
    <property type="match status" value="1"/>
</dbReference>
<evidence type="ECO:0000259" key="1">
    <source>
        <dbReference type="Pfam" id="PF00675"/>
    </source>
</evidence>
<dbReference type="Gene3D" id="3.30.830.10">
    <property type="entry name" value="Metalloenzyme, LuxS/M16 peptidase-like"/>
    <property type="match status" value="1"/>
</dbReference>
<comment type="caution">
    <text evidence="2">The sequence shown here is derived from an EMBL/GenBank/DDBJ whole genome shotgun (WGS) entry which is preliminary data.</text>
</comment>
<keyword evidence="2" id="KW-0645">Protease</keyword>
<dbReference type="InterPro" id="IPR011249">
    <property type="entry name" value="Metalloenz_LuxS/M16"/>
</dbReference>
<reference evidence="2" key="1">
    <citation type="journal article" date="2013" name="Environ. Microbiol.">
        <title>Microbiota from the distal guts of lean and obese adolescents exhibit partial functional redundancy besides clear differences in community structure.</title>
        <authorList>
            <person name="Ferrer M."/>
            <person name="Ruiz A."/>
            <person name="Lanza F."/>
            <person name="Haange S.B."/>
            <person name="Oberbach A."/>
            <person name="Till H."/>
            <person name="Bargiela R."/>
            <person name="Campoy C."/>
            <person name="Segura M.T."/>
            <person name="Richter M."/>
            <person name="von Bergen M."/>
            <person name="Seifert J."/>
            <person name="Suarez A."/>
        </authorList>
    </citation>
    <scope>NUCLEOTIDE SEQUENCE</scope>
</reference>
<dbReference type="GO" id="GO:0006508">
    <property type="term" value="P:proteolysis"/>
    <property type="evidence" value="ECO:0007669"/>
    <property type="project" value="UniProtKB-KW"/>
</dbReference>